<accession>A0A016AU30</accession>
<comment type="caution">
    <text evidence="1">The sequence shown here is derived from an EMBL/GenBank/DDBJ whole genome shotgun (WGS) entry which is preliminary data.</text>
</comment>
<evidence type="ECO:0000313" key="1">
    <source>
        <dbReference type="EMBL" id="EXZ74930.1"/>
    </source>
</evidence>
<evidence type="ECO:0000313" key="2">
    <source>
        <dbReference type="Proteomes" id="UP000020938"/>
    </source>
</evidence>
<reference evidence="1 2" key="1">
    <citation type="submission" date="2014-02" db="EMBL/GenBank/DDBJ databases">
        <authorList>
            <person name="Sears C."/>
            <person name="Carroll K."/>
            <person name="Sack B.R."/>
            <person name="Qadri F."/>
            <person name="Myers L.L."/>
            <person name="Chung G.-T."/>
            <person name="Escheverria P."/>
            <person name="Fraser C.M."/>
            <person name="Sadzewicz L."/>
            <person name="Shefchek K.A."/>
            <person name="Tallon L."/>
            <person name="Das S.P."/>
            <person name="Daugherty S."/>
            <person name="Mongodin E.F."/>
        </authorList>
    </citation>
    <scope>NUCLEOTIDE SEQUENCE [LARGE SCALE GENOMIC DNA]</scope>
    <source>
        <strain evidence="1 2">3976T8</strain>
    </source>
</reference>
<dbReference type="Pfam" id="PF14253">
    <property type="entry name" value="AbiH"/>
    <property type="match status" value="1"/>
</dbReference>
<dbReference type="EMBL" id="JGDS01000034">
    <property type="protein sequence ID" value="EXZ74930.1"/>
    <property type="molecule type" value="Genomic_DNA"/>
</dbReference>
<dbReference type="RefSeq" id="WP_032597690.1">
    <property type="nucleotide sequence ID" value="NZ_JGDS01000034.1"/>
</dbReference>
<dbReference type="Proteomes" id="UP000020938">
    <property type="component" value="Unassembled WGS sequence"/>
</dbReference>
<sequence>MKTLVIIGNGFDLNLGIKSSYRHFIESEDCRTLLAKGYNHILKTIMGKYNLHNWVDIEEELKAIAKTGSNLKVKEGIDFFADYREIVHALEIYLSNAQKKCELKKNSVAACLLNLIGDYPNEFDVFSFNYTNLGELYDKISPHRYISFSQVHGNLEDHSIILGFEDDVEGIEDYSYMIKSFNSNYESKHLRQALMNAREIIIFGHSLGSTDYQYFSEFFKTKSSFGLSSSESVRISIVTANESSKIAIMKQLRRMNNNRTNILLDQNDVRFYYTCDFNVMYSIHNLIERLQAEIQAKRTLVKAGMLSNK</sequence>
<dbReference type="PATRIC" id="fig|1339314.3.peg.925"/>
<dbReference type="AlphaFoldDB" id="A0A016AU30"/>
<proteinExistence type="predicted"/>
<name>A0A016AU30_BACFG</name>
<protein>
    <submittedName>
        <fullName evidence="1">Bacteriophage abortive infection AbiH family protein</fullName>
    </submittedName>
</protein>
<dbReference type="InterPro" id="IPR025935">
    <property type="entry name" value="AbiH"/>
</dbReference>
<gene>
    <name evidence="1" type="ORF">M123_0679</name>
</gene>
<organism evidence="1 2">
    <name type="scientific">Bacteroides fragilis str. 3976T8</name>
    <dbReference type="NCBI Taxonomy" id="1339314"/>
    <lineage>
        <taxon>Bacteria</taxon>
        <taxon>Pseudomonadati</taxon>
        <taxon>Bacteroidota</taxon>
        <taxon>Bacteroidia</taxon>
        <taxon>Bacteroidales</taxon>
        <taxon>Bacteroidaceae</taxon>
        <taxon>Bacteroides</taxon>
    </lineage>
</organism>